<organism evidence="1 2">
    <name type="scientific">Dendrothele bispora (strain CBS 962.96)</name>
    <dbReference type="NCBI Taxonomy" id="1314807"/>
    <lineage>
        <taxon>Eukaryota</taxon>
        <taxon>Fungi</taxon>
        <taxon>Dikarya</taxon>
        <taxon>Basidiomycota</taxon>
        <taxon>Agaricomycotina</taxon>
        <taxon>Agaricomycetes</taxon>
        <taxon>Agaricomycetidae</taxon>
        <taxon>Agaricales</taxon>
        <taxon>Agaricales incertae sedis</taxon>
        <taxon>Dendrothele</taxon>
    </lineage>
</organism>
<keyword evidence="2" id="KW-1185">Reference proteome</keyword>
<name>A0A4V4HBU5_DENBC</name>
<evidence type="ECO:0000313" key="1">
    <source>
        <dbReference type="EMBL" id="THU80635.1"/>
    </source>
</evidence>
<proteinExistence type="predicted"/>
<sequence>MSRSNFFQNTSHSSFEGSHITNTVGDHTTNIARDHNIYIAGDNITQIIGSQDQTVPNGVRRESILDQYHIFRRGDIRLLQELSTSEVDEEKTPLWDWNPTQKKLKYTRTAHSVKLFGVAGDHSHCVAVHYSGRDAYAAWERDFLRYSNHHQNIVHLLGLNRQKSNPALVFCDDVVPLVQIWEKCPPIVKFYLHVNFILEELSCVSPRIWQDGGFQKIWEAIHLQMTVSGNDLFWLTKPRRNAFTIIYKGMRIYLAPQTAFGDKDLFRTVGWFKKLDKSYSLVSSPWTSIPGKEGILLEHGWTRFHYDVTNWGKHLSCSVNLPQTLEKRLMSAWISQGMFVANATGGDTSKLQQYGVTTRVEIFLTLDVGTVALHPNIMPKNIFMFIAPVSLNQCPESGPTKISQRVCDLIGLPKYNVEIYPLAFFCPDYQFQAIKCLQEFFGYNTSTQDFPKACGLPLIELIPLSEDPDNPHEELDNWHIVHDKLNEALGSDSESVHGTVAQSQRISFPMPTVIYDHLGCHGHLG</sequence>
<protein>
    <recommendedName>
        <fullName evidence="3">Protein kinase domain-containing protein</fullName>
    </recommendedName>
</protein>
<accession>A0A4V4HBU5</accession>
<evidence type="ECO:0008006" key="3">
    <source>
        <dbReference type="Google" id="ProtNLM"/>
    </source>
</evidence>
<dbReference type="EMBL" id="ML179886">
    <property type="protein sequence ID" value="THU80635.1"/>
    <property type="molecule type" value="Genomic_DNA"/>
</dbReference>
<dbReference type="Proteomes" id="UP000297245">
    <property type="component" value="Unassembled WGS sequence"/>
</dbReference>
<gene>
    <name evidence="1" type="ORF">K435DRAFT_809731</name>
</gene>
<evidence type="ECO:0000313" key="2">
    <source>
        <dbReference type="Proteomes" id="UP000297245"/>
    </source>
</evidence>
<reference evidence="1 2" key="1">
    <citation type="journal article" date="2019" name="Nat. Ecol. Evol.">
        <title>Megaphylogeny resolves global patterns of mushroom evolution.</title>
        <authorList>
            <person name="Varga T."/>
            <person name="Krizsan K."/>
            <person name="Foldi C."/>
            <person name="Dima B."/>
            <person name="Sanchez-Garcia M."/>
            <person name="Sanchez-Ramirez S."/>
            <person name="Szollosi G.J."/>
            <person name="Szarkandi J.G."/>
            <person name="Papp V."/>
            <person name="Albert L."/>
            <person name="Andreopoulos W."/>
            <person name="Angelini C."/>
            <person name="Antonin V."/>
            <person name="Barry K.W."/>
            <person name="Bougher N.L."/>
            <person name="Buchanan P."/>
            <person name="Buyck B."/>
            <person name="Bense V."/>
            <person name="Catcheside P."/>
            <person name="Chovatia M."/>
            <person name="Cooper J."/>
            <person name="Damon W."/>
            <person name="Desjardin D."/>
            <person name="Finy P."/>
            <person name="Geml J."/>
            <person name="Haridas S."/>
            <person name="Hughes K."/>
            <person name="Justo A."/>
            <person name="Karasinski D."/>
            <person name="Kautmanova I."/>
            <person name="Kiss B."/>
            <person name="Kocsube S."/>
            <person name="Kotiranta H."/>
            <person name="LaButti K.M."/>
            <person name="Lechner B.E."/>
            <person name="Liimatainen K."/>
            <person name="Lipzen A."/>
            <person name="Lukacs Z."/>
            <person name="Mihaltcheva S."/>
            <person name="Morgado L.N."/>
            <person name="Niskanen T."/>
            <person name="Noordeloos M.E."/>
            <person name="Ohm R.A."/>
            <person name="Ortiz-Santana B."/>
            <person name="Ovrebo C."/>
            <person name="Racz N."/>
            <person name="Riley R."/>
            <person name="Savchenko A."/>
            <person name="Shiryaev A."/>
            <person name="Soop K."/>
            <person name="Spirin V."/>
            <person name="Szebenyi C."/>
            <person name="Tomsovsky M."/>
            <person name="Tulloss R.E."/>
            <person name="Uehling J."/>
            <person name="Grigoriev I.V."/>
            <person name="Vagvolgyi C."/>
            <person name="Papp T."/>
            <person name="Martin F.M."/>
            <person name="Miettinen O."/>
            <person name="Hibbett D.S."/>
            <person name="Nagy L.G."/>
        </authorList>
    </citation>
    <scope>NUCLEOTIDE SEQUENCE [LARGE SCALE GENOMIC DNA]</scope>
    <source>
        <strain evidence="1 2">CBS 962.96</strain>
    </source>
</reference>
<dbReference type="OrthoDB" id="3063557at2759"/>
<dbReference type="AlphaFoldDB" id="A0A4V4HBU5"/>